<protein>
    <submittedName>
        <fullName evidence="1">Uncharacterized protein</fullName>
    </submittedName>
</protein>
<gene>
    <name evidence="1" type="ORF">I79_016491</name>
</gene>
<organism evidence="1 2">
    <name type="scientific">Cricetulus griseus</name>
    <name type="common">Chinese hamster</name>
    <name type="synonym">Cricetulus barabensis griseus</name>
    <dbReference type="NCBI Taxonomy" id="10029"/>
    <lineage>
        <taxon>Eukaryota</taxon>
        <taxon>Metazoa</taxon>
        <taxon>Chordata</taxon>
        <taxon>Craniata</taxon>
        <taxon>Vertebrata</taxon>
        <taxon>Euteleostomi</taxon>
        <taxon>Mammalia</taxon>
        <taxon>Eutheria</taxon>
        <taxon>Euarchontoglires</taxon>
        <taxon>Glires</taxon>
        <taxon>Rodentia</taxon>
        <taxon>Myomorpha</taxon>
        <taxon>Muroidea</taxon>
        <taxon>Cricetidae</taxon>
        <taxon>Cricetinae</taxon>
        <taxon>Cricetulus</taxon>
    </lineage>
</organism>
<dbReference type="AlphaFoldDB" id="G3HZI7"/>
<dbReference type="EMBL" id="JH000971">
    <property type="protein sequence ID" value="EGW04647.1"/>
    <property type="molecule type" value="Genomic_DNA"/>
</dbReference>
<reference evidence="2" key="1">
    <citation type="journal article" date="2011" name="Nat. Biotechnol.">
        <title>The genomic sequence of the Chinese hamster ovary (CHO)-K1 cell line.</title>
        <authorList>
            <person name="Xu X."/>
            <person name="Nagarajan H."/>
            <person name="Lewis N.E."/>
            <person name="Pan S."/>
            <person name="Cai Z."/>
            <person name="Liu X."/>
            <person name="Chen W."/>
            <person name="Xie M."/>
            <person name="Wang W."/>
            <person name="Hammond S."/>
            <person name="Andersen M.R."/>
            <person name="Neff N."/>
            <person name="Passarelli B."/>
            <person name="Koh W."/>
            <person name="Fan H.C."/>
            <person name="Wang J."/>
            <person name="Gui Y."/>
            <person name="Lee K.H."/>
            <person name="Betenbaugh M.J."/>
            <person name="Quake S.R."/>
            <person name="Famili I."/>
            <person name="Palsson B.O."/>
            <person name="Wang J."/>
        </authorList>
    </citation>
    <scope>NUCLEOTIDE SEQUENCE [LARGE SCALE GENOMIC DNA]</scope>
    <source>
        <strain evidence="2">CHO K1 cell line</strain>
    </source>
</reference>
<name>G3HZI7_CRIGR</name>
<proteinExistence type="predicted"/>
<dbReference type="Proteomes" id="UP000001075">
    <property type="component" value="Unassembled WGS sequence"/>
</dbReference>
<evidence type="ECO:0000313" key="2">
    <source>
        <dbReference type="Proteomes" id="UP000001075"/>
    </source>
</evidence>
<evidence type="ECO:0000313" key="1">
    <source>
        <dbReference type="EMBL" id="EGW04647.1"/>
    </source>
</evidence>
<accession>G3HZI7</accession>
<dbReference type="InParanoid" id="G3HZI7"/>
<sequence>MWKRTGNHCQQIQGNNLKESHQCRKKNLEEKAMEFKALASLLPDLRYFSQFIRKIVSGVRKAGNHQIGL</sequence>